<protein>
    <submittedName>
        <fullName evidence="1">Uncharacterized protein</fullName>
    </submittedName>
</protein>
<keyword evidence="2" id="KW-1185">Reference proteome</keyword>
<evidence type="ECO:0000313" key="1">
    <source>
        <dbReference type="EMBL" id="QIN81075.1"/>
    </source>
</evidence>
<geneLocation type="plasmid" evidence="1 2">
    <name>unnamed1</name>
</geneLocation>
<keyword evidence="1" id="KW-0614">Plasmid</keyword>
<reference evidence="1 2" key="1">
    <citation type="submission" date="2019-10" db="EMBL/GenBank/DDBJ databases">
        <title>Rubrobacter sp nov SCSIO 52915 isolated from a deep-sea sediment in the South China Sea.</title>
        <authorList>
            <person name="Chen R.W."/>
        </authorList>
    </citation>
    <scope>NUCLEOTIDE SEQUENCE [LARGE SCALE GENOMIC DNA]</scope>
    <source>
        <strain evidence="1 2">SCSIO 52915</strain>
        <plasmid evidence="1 2">unnamed1</plasmid>
    </source>
</reference>
<evidence type="ECO:0000313" key="2">
    <source>
        <dbReference type="Proteomes" id="UP000502706"/>
    </source>
</evidence>
<dbReference type="AlphaFoldDB" id="A0A6G8Q3P6"/>
<organism evidence="1 2">
    <name type="scientific">Rubrobacter marinus</name>
    <dbReference type="NCBI Taxonomy" id="2653852"/>
    <lineage>
        <taxon>Bacteria</taxon>
        <taxon>Bacillati</taxon>
        <taxon>Actinomycetota</taxon>
        <taxon>Rubrobacteria</taxon>
        <taxon>Rubrobacterales</taxon>
        <taxon>Rubrobacteraceae</taxon>
        <taxon>Rubrobacter</taxon>
    </lineage>
</organism>
<accession>A0A6G8Q3P6</accession>
<proteinExistence type="predicted"/>
<dbReference type="Proteomes" id="UP000502706">
    <property type="component" value="Plasmid unnamed1"/>
</dbReference>
<sequence>MHAQTLKATVRVGEMLSDGSHPYEAEILLPGKSFSALVGFSYYSAEEAVVEARLALDELGVVFERLEVENPTDETIDPSAAIEPKE</sequence>
<dbReference type="EMBL" id="CP045122">
    <property type="protein sequence ID" value="QIN81075.1"/>
    <property type="molecule type" value="Genomic_DNA"/>
</dbReference>
<dbReference type="RefSeq" id="WP_166398785.1">
    <property type="nucleotide sequence ID" value="NZ_CP045122.1"/>
</dbReference>
<dbReference type="KEGG" id="rmar:GBA65_21805"/>
<name>A0A6G8Q3P6_9ACTN</name>
<gene>
    <name evidence="1" type="ORF">GBA65_21805</name>
</gene>